<evidence type="ECO:0000256" key="4">
    <source>
        <dbReference type="ARBA" id="ARBA00022516"/>
    </source>
</evidence>
<accession>A0A0N1JJY1</accession>
<evidence type="ECO:0000313" key="14">
    <source>
        <dbReference type="EMBL" id="KPX62392.1"/>
    </source>
</evidence>
<dbReference type="PANTHER" id="PTHR30561:SF9">
    <property type="entry name" value="4-AMINO-4-DEOXY-L-ARABINOSE-PHOSPHOUNDECAPRENOL FLIPPASE SUBUNIT ARNF-RELATED"/>
    <property type="match status" value="1"/>
</dbReference>
<dbReference type="UniPathway" id="UPA00030"/>
<keyword evidence="6 12" id="KW-0441">Lipid A biosynthesis</keyword>
<dbReference type="EMBL" id="LJQP01000341">
    <property type="protein sequence ID" value="KPX62392.1"/>
    <property type="molecule type" value="Genomic_DNA"/>
</dbReference>
<evidence type="ECO:0000256" key="8">
    <source>
        <dbReference type="ARBA" id="ARBA00022985"/>
    </source>
</evidence>
<dbReference type="GO" id="GO:0005886">
    <property type="term" value="C:plasma membrane"/>
    <property type="evidence" value="ECO:0007669"/>
    <property type="project" value="UniProtKB-SubCell"/>
</dbReference>
<comment type="pathway">
    <text evidence="12">Bacterial outer membrane biogenesis; lipopolysaccharide biosynthesis.</text>
</comment>
<dbReference type="SUPFAM" id="SSF103481">
    <property type="entry name" value="Multidrug resistance efflux transporter EmrE"/>
    <property type="match status" value="1"/>
</dbReference>
<keyword evidence="5 12" id="KW-0997">Cell inner membrane</keyword>
<dbReference type="NCBIfam" id="NF002816">
    <property type="entry name" value="PRK02971.1-2"/>
    <property type="match status" value="1"/>
</dbReference>
<dbReference type="GO" id="GO:0009245">
    <property type="term" value="P:lipid A biosynthetic process"/>
    <property type="evidence" value="ECO:0007669"/>
    <property type="project" value="UniProtKB-UniRule"/>
</dbReference>
<reference evidence="14 16" key="2">
    <citation type="submission" date="2015-09" db="EMBL/GenBank/DDBJ databases">
        <title>Genome announcement of multiple Pseudomonas syringae strains.</title>
        <authorList>
            <person name="Thakur S."/>
            <person name="Wang P.W."/>
            <person name="Gong Y."/>
            <person name="Weir B.S."/>
            <person name="Guttman D.S."/>
        </authorList>
    </citation>
    <scope>NUCLEOTIDE SEQUENCE [LARGE SCALE GENOMIC DNA]</scope>
    <source>
        <strain evidence="14 16">ICMP3507</strain>
    </source>
</reference>
<evidence type="ECO:0000256" key="5">
    <source>
        <dbReference type="ARBA" id="ARBA00022519"/>
    </source>
</evidence>
<dbReference type="GO" id="GO:1901505">
    <property type="term" value="F:carbohydrate derivative transmembrane transporter activity"/>
    <property type="evidence" value="ECO:0007669"/>
    <property type="project" value="InterPro"/>
</dbReference>
<comment type="function">
    <text evidence="12">Translocates 4-amino-4-deoxy-L-arabinose-phosphoundecaprenol (alpha-L-Ara4N-phosphoundecaprenol) from the cytoplasmic to the periplasmic side of the inner membrane.</text>
</comment>
<evidence type="ECO:0000256" key="6">
    <source>
        <dbReference type="ARBA" id="ARBA00022556"/>
    </source>
</evidence>
<evidence type="ECO:0000256" key="11">
    <source>
        <dbReference type="ARBA" id="ARBA00023136"/>
    </source>
</evidence>
<comment type="caution">
    <text evidence="14">The sequence shown here is derived from an EMBL/GenBank/DDBJ whole genome shotgun (WGS) entry which is preliminary data.</text>
</comment>
<evidence type="ECO:0000313" key="16">
    <source>
        <dbReference type="Proteomes" id="UP000050265"/>
    </source>
</evidence>
<keyword evidence="4 12" id="KW-0444">Lipid biosynthesis</keyword>
<comment type="subcellular location">
    <subcellularLocation>
        <location evidence="12">Cell inner membrane</location>
        <topology evidence="12">Multi-pass membrane protein</topology>
    </subcellularLocation>
    <subcellularLocation>
        <location evidence="1">Cell membrane</location>
        <topology evidence="1">Multi-pass membrane protein</topology>
    </subcellularLocation>
</comment>
<keyword evidence="15" id="KW-1185">Reference proteome</keyword>
<feature type="transmembrane region" description="Helical" evidence="12">
    <location>
        <begin position="107"/>
        <end position="125"/>
    </location>
</feature>
<dbReference type="EMBL" id="LGLK01000060">
    <property type="protein sequence ID" value="KPC16003.1"/>
    <property type="molecule type" value="Genomic_DNA"/>
</dbReference>
<keyword evidence="11 12" id="KW-0472">Membrane</keyword>
<dbReference type="Gene3D" id="1.10.3730.20">
    <property type="match status" value="1"/>
</dbReference>
<sequence length="144" mass="15870">MTRRSATMYAMTSVVLVSSAQLGMRWGMSRLPSPGQWLDLQDIGQAQSSAVAVICASITAYALSMLFWLLALRDLPLSRAYSLLSISYALVYTLAATLPFFHETFTVSKTVGVTLIVAGVLTINLRRISSPSLQDLPHENQRFR</sequence>
<dbReference type="HAMAP" id="MF_00538">
    <property type="entry name" value="Flippase_ArnF"/>
    <property type="match status" value="1"/>
</dbReference>
<dbReference type="AlphaFoldDB" id="A0A0N1JJY1"/>
<keyword evidence="8 12" id="KW-0448">Lipopolysaccharide biosynthesis</keyword>
<keyword evidence="3 12" id="KW-1003">Cell membrane</keyword>
<dbReference type="InterPro" id="IPR022832">
    <property type="entry name" value="Flippase_ArnF"/>
</dbReference>
<keyword evidence="2 12" id="KW-0813">Transport</keyword>
<evidence type="ECO:0000313" key="13">
    <source>
        <dbReference type="EMBL" id="KPC16003.1"/>
    </source>
</evidence>
<reference evidence="13 15" key="3">
    <citation type="submission" date="2015-10" db="EMBL/GenBank/DDBJ databases">
        <title>Comparative genomics and high-throughput reverse genetic screens identify a new phytobacterial MAMP and an Arabidopsis receptor required for immune elicitation.</title>
        <authorList>
            <person name="Mott G.A."/>
            <person name="Thakur S."/>
            <person name="Wang P.W."/>
            <person name="Desveaux D."/>
            <person name="Guttman D.S."/>
        </authorList>
    </citation>
    <scope>NUCLEOTIDE SEQUENCE [LARGE SCALE GENOMIC DNA]</scope>
    <source>
        <strain evidence="13 15">107</strain>
    </source>
</reference>
<reference evidence="13" key="1">
    <citation type="submission" date="2015-07" db="EMBL/GenBank/DDBJ databases">
        <authorList>
            <person name="O'Brien H.E."/>
            <person name="Thakur S."/>
            <person name="Gong Y."/>
            <person name="Wang P.W."/>
            <person name="Guttman D.S."/>
        </authorList>
    </citation>
    <scope>NUCLEOTIDE SEQUENCE</scope>
    <source>
        <strain evidence="13">107</strain>
    </source>
</reference>
<evidence type="ECO:0000256" key="2">
    <source>
        <dbReference type="ARBA" id="ARBA00022448"/>
    </source>
</evidence>
<organism evidence="14 16">
    <name type="scientific">Pseudomonas amygdali pv. lachrymans</name>
    <name type="common">Pseudomonas syringae pv. lachrymans</name>
    <dbReference type="NCBI Taxonomy" id="53707"/>
    <lineage>
        <taxon>Bacteria</taxon>
        <taxon>Pseudomonadati</taxon>
        <taxon>Pseudomonadota</taxon>
        <taxon>Gammaproteobacteria</taxon>
        <taxon>Pseudomonadales</taxon>
        <taxon>Pseudomonadaceae</taxon>
        <taxon>Pseudomonas</taxon>
        <taxon>Pseudomonas amygdali</taxon>
    </lineage>
</organism>
<evidence type="ECO:0000256" key="7">
    <source>
        <dbReference type="ARBA" id="ARBA00022692"/>
    </source>
</evidence>
<dbReference type="InterPro" id="IPR000390">
    <property type="entry name" value="Small_drug/metabolite_transptr"/>
</dbReference>
<evidence type="ECO:0000256" key="10">
    <source>
        <dbReference type="ARBA" id="ARBA00023098"/>
    </source>
</evidence>
<evidence type="ECO:0000313" key="15">
    <source>
        <dbReference type="Proteomes" id="UP000037943"/>
    </source>
</evidence>
<feature type="transmembrane region" description="Helical" evidence="12">
    <location>
        <begin position="83"/>
        <end position="101"/>
    </location>
</feature>
<dbReference type="Proteomes" id="UP000050265">
    <property type="component" value="Unassembled WGS sequence"/>
</dbReference>
<keyword evidence="7 12" id="KW-0812">Transmembrane</keyword>
<comment type="similarity">
    <text evidence="12">Belongs to the ArnF family.</text>
</comment>
<evidence type="ECO:0000256" key="12">
    <source>
        <dbReference type="HAMAP-Rule" id="MF_00538"/>
    </source>
</evidence>
<evidence type="ECO:0000256" key="1">
    <source>
        <dbReference type="ARBA" id="ARBA00004651"/>
    </source>
</evidence>
<dbReference type="PATRIC" id="fig|53707.7.peg.5303"/>
<dbReference type="Proteomes" id="UP000037943">
    <property type="component" value="Unassembled WGS sequence"/>
</dbReference>
<name>A0A0N1JJY1_PSEAV</name>
<feature type="transmembrane region" description="Helical" evidence="12">
    <location>
        <begin position="7"/>
        <end position="28"/>
    </location>
</feature>
<dbReference type="InterPro" id="IPR037185">
    <property type="entry name" value="EmrE-like"/>
</dbReference>
<keyword evidence="10 12" id="KW-0443">Lipid metabolism</keyword>
<keyword evidence="9 12" id="KW-1133">Transmembrane helix</keyword>
<feature type="transmembrane region" description="Helical" evidence="12">
    <location>
        <begin position="48"/>
        <end position="71"/>
    </location>
</feature>
<evidence type="ECO:0000256" key="3">
    <source>
        <dbReference type="ARBA" id="ARBA00022475"/>
    </source>
</evidence>
<evidence type="ECO:0000256" key="9">
    <source>
        <dbReference type="ARBA" id="ARBA00022989"/>
    </source>
</evidence>
<proteinExistence type="inferred from homology"/>
<comment type="subunit">
    <text evidence="12">Heterodimer of ArnE and ArnF.</text>
</comment>
<protein>
    <recommendedName>
        <fullName evidence="12">Probable 4-amino-4-deoxy-L-arabinose-phosphoundecaprenol flippase subunit ArnF</fullName>
        <shortName evidence="12">L-Ara4N-phosphoundecaprenol flippase subunit ArnF</shortName>
    </recommendedName>
    <alternativeName>
        <fullName evidence="12">Undecaprenyl phosphate-aminoarabinose flippase subunit ArnF</fullName>
    </alternativeName>
</protein>
<dbReference type="GO" id="GO:0009103">
    <property type="term" value="P:lipopolysaccharide biosynthetic process"/>
    <property type="evidence" value="ECO:0007669"/>
    <property type="project" value="UniProtKB-UniRule"/>
</dbReference>
<gene>
    <name evidence="12" type="primary">arnF</name>
    <name evidence="13" type="ORF">AC499_4921</name>
    <name evidence="14" type="ORF">ALO35_02590</name>
</gene>
<dbReference type="PANTHER" id="PTHR30561">
    <property type="entry name" value="SMR FAMILY PROTON-DEPENDENT DRUG EFFLUX TRANSPORTER SUGE"/>
    <property type="match status" value="1"/>
</dbReference>